<dbReference type="Gene3D" id="3.40.50.1980">
    <property type="entry name" value="Nitrogenase molybdenum iron protein domain"/>
    <property type="match status" value="2"/>
</dbReference>
<dbReference type="InterPro" id="IPR050902">
    <property type="entry name" value="ABC_Transporter_SBP"/>
</dbReference>
<keyword evidence="1" id="KW-0732">Signal</keyword>
<sequence length="369" mass="38880">MIRPLLFVLALLLPLSSALAREVVDLAGRTVTLPERIERIVLGEGRMLIALGVVRAGDPTRGVVGMMGEYPLLDPAGWALWRKHFPALDRVPLVGKASGDTFDAEAAIALKPDLAIFGLAGHGPGPQATATIARLEAAGVAVVFVDFFKDPLVHTPKSIRLLGEILDDRARAAAFADAYAAALAAVDARVARTADRPLVFVENRVGLQADCCATVGRTVIGDLVERAGGRNLGSGLIPGNTGLVSLELLLTRQPDVYLGTAIGNPLSAATQAARIQAGPGVSAEAARASLAASLARPGIAELDAVRAGRAYALWHHFFHSPFNVVAVQAMAKMFHPQAFADLDPVETLADMLGRFQPFVAEGAYWTALR</sequence>
<organism evidence="3">
    <name type="scientific">uncultured Alphaproteobacteria bacterium</name>
    <dbReference type="NCBI Taxonomy" id="91750"/>
    <lineage>
        <taxon>Bacteria</taxon>
        <taxon>Pseudomonadati</taxon>
        <taxon>Pseudomonadota</taxon>
        <taxon>Alphaproteobacteria</taxon>
        <taxon>environmental samples</taxon>
    </lineage>
</organism>
<name>A0A212KHS8_9PROT</name>
<evidence type="ECO:0000259" key="2">
    <source>
        <dbReference type="PROSITE" id="PS50983"/>
    </source>
</evidence>
<proteinExistence type="predicted"/>
<reference evidence="3" key="1">
    <citation type="submission" date="2016-04" db="EMBL/GenBank/DDBJ databases">
        <authorList>
            <person name="Evans L.H."/>
            <person name="Alamgir A."/>
            <person name="Owens N."/>
            <person name="Weber N.D."/>
            <person name="Virtaneva K."/>
            <person name="Barbian K."/>
            <person name="Babar A."/>
            <person name="Rosenke K."/>
        </authorList>
    </citation>
    <scope>NUCLEOTIDE SEQUENCE</scope>
    <source>
        <strain evidence="3">86</strain>
    </source>
</reference>
<dbReference type="PANTHER" id="PTHR30535">
    <property type="entry name" value="VITAMIN B12-BINDING PROTEIN"/>
    <property type="match status" value="1"/>
</dbReference>
<dbReference type="AlphaFoldDB" id="A0A212KHS8"/>
<gene>
    <name evidence="3" type="ORF">KL86APRO_20109</name>
</gene>
<protein>
    <recommendedName>
        <fullName evidence="2">Fe/B12 periplasmic-binding domain-containing protein</fullName>
    </recommendedName>
</protein>
<dbReference type="InterPro" id="IPR002491">
    <property type="entry name" value="ABC_transptr_periplasmic_BD"/>
</dbReference>
<feature type="signal peptide" evidence="1">
    <location>
        <begin position="1"/>
        <end position="20"/>
    </location>
</feature>
<evidence type="ECO:0000256" key="1">
    <source>
        <dbReference type="SAM" id="SignalP"/>
    </source>
</evidence>
<evidence type="ECO:0000313" key="3">
    <source>
        <dbReference type="EMBL" id="SBW11207.1"/>
    </source>
</evidence>
<dbReference type="PANTHER" id="PTHR30535:SF34">
    <property type="entry name" value="MOLYBDATE-BINDING PROTEIN MOLA"/>
    <property type="match status" value="1"/>
</dbReference>
<dbReference type="PROSITE" id="PS50983">
    <property type="entry name" value="FE_B12_PBP"/>
    <property type="match status" value="1"/>
</dbReference>
<accession>A0A212KHS8</accession>
<dbReference type="Pfam" id="PF01497">
    <property type="entry name" value="Peripla_BP_2"/>
    <property type="match status" value="1"/>
</dbReference>
<dbReference type="SUPFAM" id="SSF53807">
    <property type="entry name" value="Helical backbone' metal receptor"/>
    <property type="match status" value="1"/>
</dbReference>
<dbReference type="EMBL" id="FLUO01000002">
    <property type="protein sequence ID" value="SBW11207.1"/>
    <property type="molecule type" value="Genomic_DNA"/>
</dbReference>
<feature type="chain" id="PRO_5012916825" description="Fe/B12 periplasmic-binding domain-containing protein" evidence="1">
    <location>
        <begin position="21"/>
        <end position="369"/>
    </location>
</feature>
<feature type="domain" description="Fe/B12 periplasmic-binding" evidence="2">
    <location>
        <begin position="36"/>
        <end position="342"/>
    </location>
</feature>